<proteinExistence type="inferred from homology"/>
<dbReference type="PRINTS" id="PR00465">
    <property type="entry name" value="EP450IV"/>
</dbReference>
<dbReference type="EMBL" id="GEZM01058112">
    <property type="protein sequence ID" value="JAV71894.1"/>
    <property type="molecule type" value="Transcribed_RNA"/>
</dbReference>
<reference evidence="17" key="1">
    <citation type="journal article" date="2016" name="Sci. Rep.">
        <title>Molecular characterization of firefly nuptial gifts: a multi-omics approach sheds light on postcopulatory sexual selection.</title>
        <authorList>
            <person name="Al-Wathiqui N."/>
            <person name="Fallon T.R."/>
            <person name="South A."/>
            <person name="Weng J.K."/>
            <person name="Lewis S.M."/>
        </authorList>
    </citation>
    <scope>NUCLEOTIDE SEQUENCE</scope>
</reference>
<evidence type="ECO:0000256" key="5">
    <source>
        <dbReference type="ARBA" id="ARBA00010617"/>
    </source>
</evidence>
<evidence type="ECO:0000256" key="10">
    <source>
        <dbReference type="ARBA" id="ARBA00023002"/>
    </source>
</evidence>
<comment type="similarity">
    <text evidence="5 15">Belongs to the cytochrome P450 family.</text>
</comment>
<dbReference type="PANTHER" id="PTHR24292:SF54">
    <property type="entry name" value="CYP9F3-RELATED"/>
    <property type="match status" value="1"/>
</dbReference>
<keyword evidence="7 14" id="KW-0479">Metal-binding</keyword>
<evidence type="ECO:0000256" key="16">
    <source>
        <dbReference type="SAM" id="SignalP"/>
    </source>
</evidence>
<comment type="function">
    <text evidence="2">May be involved in the metabolism of insect hormones and in the breakdown of synthetic insecticides.</text>
</comment>
<name>A0A1Y1LE45_PHOPY</name>
<comment type="cofactor">
    <cofactor evidence="1 14">
        <name>heme</name>
        <dbReference type="ChEBI" id="CHEBI:30413"/>
    </cofactor>
</comment>
<keyword evidence="12 15" id="KW-0503">Monooxygenase</keyword>
<dbReference type="GO" id="GO:0005506">
    <property type="term" value="F:iron ion binding"/>
    <property type="evidence" value="ECO:0007669"/>
    <property type="project" value="InterPro"/>
</dbReference>
<dbReference type="Gene3D" id="1.10.630.10">
    <property type="entry name" value="Cytochrome P450"/>
    <property type="match status" value="1"/>
</dbReference>
<evidence type="ECO:0008006" key="20">
    <source>
        <dbReference type="Google" id="ProtNLM"/>
    </source>
</evidence>
<dbReference type="InterPro" id="IPR036396">
    <property type="entry name" value="Cyt_P450_sf"/>
</dbReference>
<evidence type="ECO:0000256" key="3">
    <source>
        <dbReference type="ARBA" id="ARBA00004174"/>
    </source>
</evidence>
<dbReference type="InterPro" id="IPR002403">
    <property type="entry name" value="Cyt_P450_E_grp-IV"/>
</dbReference>
<evidence type="ECO:0000256" key="9">
    <source>
        <dbReference type="ARBA" id="ARBA00022848"/>
    </source>
</evidence>
<keyword evidence="19" id="KW-1185">Reference proteome</keyword>
<dbReference type="PANTHER" id="PTHR24292">
    <property type="entry name" value="CYTOCHROME P450"/>
    <property type="match status" value="1"/>
</dbReference>
<comment type="subcellular location">
    <subcellularLocation>
        <location evidence="4">Endoplasmic reticulum membrane</location>
        <topology evidence="4">Peripheral membrane protein</topology>
    </subcellularLocation>
    <subcellularLocation>
        <location evidence="3">Microsome membrane</location>
        <topology evidence="3">Peripheral membrane protein</topology>
    </subcellularLocation>
</comment>
<evidence type="ECO:0000256" key="12">
    <source>
        <dbReference type="ARBA" id="ARBA00023033"/>
    </source>
</evidence>
<organism evidence="17">
    <name type="scientific">Photinus pyralis</name>
    <name type="common">Common eastern firefly</name>
    <name type="synonym">Lampyris pyralis</name>
    <dbReference type="NCBI Taxonomy" id="7054"/>
    <lineage>
        <taxon>Eukaryota</taxon>
        <taxon>Metazoa</taxon>
        <taxon>Ecdysozoa</taxon>
        <taxon>Arthropoda</taxon>
        <taxon>Hexapoda</taxon>
        <taxon>Insecta</taxon>
        <taxon>Pterygota</taxon>
        <taxon>Neoptera</taxon>
        <taxon>Endopterygota</taxon>
        <taxon>Coleoptera</taxon>
        <taxon>Polyphaga</taxon>
        <taxon>Elateriformia</taxon>
        <taxon>Elateroidea</taxon>
        <taxon>Lampyridae</taxon>
        <taxon>Lampyrinae</taxon>
        <taxon>Photinus</taxon>
    </lineage>
</organism>
<accession>A0A1Y1LE45</accession>
<evidence type="ECO:0000256" key="11">
    <source>
        <dbReference type="ARBA" id="ARBA00023004"/>
    </source>
</evidence>
<evidence type="ECO:0000256" key="13">
    <source>
        <dbReference type="ARBA" id="ARBA00023136"/>
    </source>
</evidence>
<dbReference type="CDD" id="cd11056">
    <property type="entry name" value="CYP6-like"/>
    <property type="match status" value="1"/>
</dbReference>
<dbReference type="InterPro" id="IPR001128">
    <property type="entry name" value="Cyt_P450"/>
</dbReference>
<evidence type="ECO:0000313" key="19">
    <source>
        <dbReference type="Proteomes" id="UP000327044"/>
    </source>
</evidence>
<evidence type="ECO:0000313" key="18">
    <source>
        <dbReference type="EMBL" id="KAB0794224.1"/>
    </source>
</evidence>
<dbReference type="GO" id="GO:0004497">
    <property type="term" value="F:monooxygenase activity"/>
    <property type="evidence" value="ECO:0007669"/>
    <property type="project" value="UniProtKB-KW"/>
</dbReference>
<evidence type="ECO:0000256" key="15">
    <source>
        <dbReference type="RuleBase" id="RU000461"/>
    </source>
</evidence>
<evidence type="ECO:0000256" key="14">
    <source>
        <dbReference type="PIRSR" id="PIRSR602403-1"/>
    </source>
</evidence>
<protein>
    <recommendedName>
        <fullName evidence="20">Cytochrome P450</fullName>
    </recommendedName>
</protein>
<gene>
    <name evidence="18" type="ORF">PPYR_13844</name>
</gene>
<dbReference type="Pfam" id="PF00067">
    <property type="entry name" value="p450"/>
    <property type="match status" value="1"/>
</dbReference>
<evidence type="ECO:0000256" key="8">
    <source>
        <dbReference type="ARBA" id="ARBA00022824"/>
    </source>
</evidence>
<evidence type="ECO:0000256" key="1">
    <source>
        <dbReference type="ARBA" id="ARBA00001971"/>
    </source>
</evidence>
<evidence type="ECO:0000256" key="6">
    <source>
        <dbReference type="ARBA" id="ARBA00022617"/>
    </source>
</evidence>
<reference evidence="18" key="3">
    <citation type="submission" date="2019-08" db="EMBL/GenBank/DDBJ databases">
        <authorList>
            <consortium name="Photinus pyralis genome working group"/>
            <person name="Fallon T.R."/>
            <person name="Sander Lower S.E."/>
            <person name="Weng J.-K."/>
        </authorList>
    </citation>
    <scope>NUCLEOTIDE SEQUENCE</scope>
    <source>
        <strain evidence="18">1611_PpyrPB1</strain>
        <tissue evidence="18">Whole body</tissue>
    </source>
</reference>
<reference evidence="18 19" key="2">
    <citation type="journal article" date="2018" name="Elife">
        <title>Firefly genomes illuminate parallel origins of bioluminescence in beetles.</title>
        <authorList>
            <person name="Fallon T.R."/>
            <person name="Lower S.E."/>
            <person name="Chang C.H."/>
            <person name="Bessho-Uehara M."/>
            <person name="Martin G.J."/>
            <person name="Bewick A.J."/>
            <person name="Behringer M."/>
            <person name="Debat H.J."/>
            <person name="Wong I."/>
            <person name="Day J.C."/>
            <person name="Suvorov A."/>
            <person name="Silva C.J."/>
            <person name="Stanger-Hall K.F."/>
            <person name="Hall D.W."/>
            <person name="Schmitz R.J."/>
            <person name="Nelson D.R."/>
            <person name="Lewis S.M."/>
            <person name="Shigenobu S."/>
            <person name="Bybee S.M."/>
            <person name="Larracuente A.M."/>
            <person name="Oba Y."/>
            <person name="Weng J.K."/>
        </authorList>
    </citation>
    <scope>NUCLEOTIDE SEQUENCE [LARGE SCALE GENOMIC DNA]</scope>
    <source>
        <strain evidence="18">1611_PpyrPB1</strain>
        <tissue evidence="18">Whole body</tissue>
    </source>
</reference>
<dbReference type="GO" id="GO:0005789">
    <property type="term" value="C:endoplasmic reticulum membrane"/>
    <property type="evidence" value="ECO:0007669"/>
    <property type="project" value="UniProtKB-SubCell"/>
</dbReference>
<dbReference type="Proteomes" id="UP000327044">
    <property type="component" value="Unassembled WGS sequence"/>
</dbReference>
<feature type="signal peptide" evidence="16">
    <location>
        <begin position="1"/>
        <end position="21"/>
    </location>
</feature>
<evidence type="ECO:0000313" key="17">
    <source>
        <dbReference type="EMBL" id="JAV71894.1"/>
    </source>
</evidence>
<keyword evidence="16" id="KW-0732">Signal</keyword>
<keyword evidence="9" id="KW-0492">Microsome</keyword>
<keyword evidence="11 14" id="KW-0408">Iron</keyword>
<keyword evidence="8" id="KW-0256">Endoplasmic reticulum</keyword>
<dbReference type="SUPFAM" id="SSF48264">
    <property type="entry name" value="Cytochrome P450"/>
    <property type="match status" value="1"/>
</dbReference>
<evidence type="ECO:0000256" key="7">
    <source>
        <dbReference type="ARBA" id="ARBA00022723"/>
    </source>
</evidence>
<dbReference type="FunFam" id="1.10.630.10:FF:000182">
    <property type="entry name" value="Cytochrome P450 3A4"/>
    <property type="match status" value="1"/>
</dbReference>
<keyword evidence="6 14" id="KW-0349">Heme</keyword>
<evidence type="ECO:0000256" key="4">
    <source>
        <dbReference type="ARBA" id="ARBA00004406"/>
    </source>
</evidence>
<evidence type="ECO:0000256" key="2">
    <source>
        <dbReference type="ARBA" id="ARBA00003690"/>
    </source>
</evidence>
<feature type="binding site" description="axial binding residue" evidence="14">
    <location>
        <position position="451"/>
    </location>
    <ligand>
        <name>heme</name>
        <dbReference type="ChEBI" id="CHEBI:30413"/>
    </ligand>
    <ligandPart>
        <name>Fe</name>
        <dbReference type="ChEBI" id="CHEBI:18248"/>
    </ligandPart>
</feature>
<feature type="chain" id="PRO_5036312542" description="Cytochrome P450" evidence="16">
    <location>
        <begin position="22"/>
        <end position="515"/>
    </location>
</feature>
<dbReference type="PROSITE" id="PS00086">
    <property type="entry name" value="CYTOCHROME_P450"/>
    <property type="match status" value="1"/>
</dbReference>
<dbReference type="AlphaFoldDB" id="A0A1Y1LE45"/>
<dbReference type="EMBL" id="VVIM01000009">
    <property type="protein sequence ID" value="KAB0794224.1"/>
    <property type="molecule type" value="Genomic_DNA"/>
</dbReference>
<dbReference type="OrthoDB" id="3934656at2759"/>
<dbReference type="InterPro" id="IPR017972">
    <property type="entry name" value="Cyt_P450_CS"/>
</dbReference>
<keyword evidence="10 15" id="KW-0560">Oxidoreductase</keyword>
<sequence>MGVWLILLGVVLALLFHRKVYQPIQYWKKRKVPCDVPVPFVGNLLQSLLKRKSMNQVMTDAYNKYSKHRYIGFHCFGTPTLFIRDVELAKQITIKDFDSFSDHRLFVPKGVDNLWDKLTFIRTGSDWQEHRRIVTPAFTLSKLKVMFPNLAKSTNRLIQSILEHNKTVSGNIRPMVMKLANDFTLDYFMGIECDSFKDPNNEFLRMARKTFSMPKIKGFLFFNAAYNSAVAKILGIKFFETEGKLFYRKLIKDALEYRQKHNITRIDMLHLLHESLLENKKDVNNRKDSNELTDEIVAQLMGMYFSNFDTFSITMCNFIYELALQPEVQEKLIVEIDETWRSCDGKLTHDILMQMKYLDMVYKECSRLRSNTTFVDRIVTKPYTIQPVLPHEKPLHLATGQDITIPLYCFMRDEKYFPNPLKFDPERFNEENKAKVDQRAFLPFSSGPRKCIAARLISLEIRLMLFHFLLRFRFVPTEKTVIPFVESKRHNIMSSEYDYWIGLEPRQDVDQSYFH</sequence>
<dbReference type="GO" id="GO:0020037">
    <property type="term" value="F:heme binding"/>
    <property type="evidence" value="ECO:0007669"/>
    <property type="project" value="InterPro"/>
</dbReference>
<dbReference type="GO" id="GO:0016705">
    <property type="term" value="F:oxidoreductase activity, acting on paired donors, with incorporation or reduction of molecular oxygen"/>
    <property type="evidence" value="ECO:0007669"/>
    <property type="project" value="InterPro"/>
</dbReference>
<keyword evidence="13" id="KW-0472">Membrane</keyword>
<dbReference type="InParanoid" id="A0A1Y1LE45"/>
<dbReference type="InterPro" id="IPR050476">
    <property type="entry name" value="Insect_CytP450_Detox"/>
</dbReference>